<dbReference type="Pfam" id="PF15664">
    <property type="entry name" value="TMEM252"/>
    <property type="match status" value="1"/>
</dbReference>
<dbReference type="PANTHER" id="PTHR35682">
    <property type="entry name" value="TRANSMEMBRANE PROTEIN 252"/>
    <property type="match status" value="1"/>
</dbReference>
<dbReference type="HOGENOM" id="CLU_117690_0_0_1"/>
<dbReference type="CTD" id="169693"/>
<keyword evidence="2" id="KW-1133">Transmembrane helix</keyword>
<dbReference type="STRING" id="28377.ENSACAP00000022833"/>
<dbReference type="OrthoDB" id="9896070at2759"/>
<keyword evidence="2" id="KW-0472">Membrane</keyword>
<keyword evidence="2" id="KW-0812">Transmembrane</keyword>
<reference evidence="3 4" key="1">
    <citation type="submission" date="2009-12" db="EMBL/GenBank/DDBJ databases">
        <title>The Genome Sequence of Anolis carolinensis (Green Anole Lizard).</title>
        <authorList>
            <consortium name="The Genome Sequencing Platform"/>
            <person name="Di Palma F."/>
            <person name="Alfoldi J."/>
            <person name="Heiman D."/>
            <person name="Young S."/>
            <person name="Grabherr M."/>
            <person name="Johnson J."/>
            <person name="Lander E.S."/>
            <person name="Lindblad-Toh K."/>
        </authorList>
    </citation>
    <scope>NUCLEOTIDE SEQUENCE [LARGE SCALE GENOMIC DNA]</scope>
    <source>
        <strain evidence="3 4">JBL SC #1</strain>
    </source>
</reference>
<evidence type="ECO:0000313" key="4">
    <source>
        <dbReference type="Proteomes" id="UP000001646"/>
    </source>
</evidence>
<dbReference type="GeneTree" id="ENSGT00390000005250"/>
<dbReference type="KEGG" id="acs:103277660"/>
<protein>
    <submittedName>
        <fullName evidence="3">Transmembrane protein 252</fullName>
    </submittedName>
</protein>
<reference evidence="3" key="3">
    <citation type="submission" date="2025-09" db="UniProtKB">
        <authorList>
            <consortium name="Ensembl"/>
        </authorList>
    </citation>
    <scope>IDENTIFICATION</scope>
</reference>
<dbReference type="Proteomes" id="UP000001646">
    <property type="component" value="Chromosome 2"/>
</dbReference>
<dbReference type="eggNOG" id="ENOG502S6KQ">
    <property type="taxonomic scope" value="Eukaryota"/>
</dbReference>
<dbReference type="Bgee" id="ENSACAG00000029180">
    <property type="expression patterns" value="Expressed in kidney and 3 other cell types or tissues"/>
</dbReference>
<accession>R4GBY6</accession>
<dbReference type="AlphaFoldDB" id="R4GBY6"/>
<proteinExistence type="predicted"/>
<dbReference type="PANTHER" id="PTHR35682:SF1">
    <property type="entry name" value="TRANSMEMBRANE PROTEIN 252"/>
    <property type="match status" value="1"/>
</dbReference>
<evidence type="ECO:0000313" key="3">
    <source>
        <dbReference type="Ensembl" id="ENSACAP00000022833.2"/>
    </source>
</evidence>
<name>R4GBY6_ANOCA</name>
<feature type="region of interest" description="Disordered" evidence="1">
    <location>
        <begin position="177"/>
        <end position="216"/>
    </location>
</feature>
<evidence type="ECO:0000256" key="2">
    <source>
        <dbReference type="SAM" id="Phobius"/>
    </source>
</evidence>
<gene>
    <name evidence="3" type="primary">TMEM252</name>
</gene>
<feature type="transmembrane region" description="Helical" evidence="2">
    <location>
        <begin position="77"/>
        <end position="97"/>
    </location>
</feature>
<sequence length="216" mass="24783">MCIKSLEGVRQERVLIEKERHRARQNNCLDPTAKMSKNFISFLRYFVLLLGFLIICLGAFCISTGAPACKCNNMPIAYFLLPLGFFLLICGIFWSTYHEASKHKSLFHSILPRHPRIRESYIDTVDRPDFYPPSYEDSTDPEKQTYPLPVNPLEREKEAYNIPPPLYTESSLEFIEEVSAQDEQPPSYEASLRHQVAEPDSVQEEMPKALGSETSC</sequence>
<evidence type="ECO:0000256" key="1">
    <source>
        <dbReference type="SAM" id="MobiDB-lite"/>
    </source>
</evidence>
<organism evidence="3 4">
    <name type="scientific">Anolis carolinensis</name>
    <name type="common">Green anole</name>
    <name type="synonym">American chameleon</name>
    <dbReference type="NCBI Taxonomy" id="28377"/>
    <lineage>
        <taxon>Eukaryota</taxon>
        <taxon>Metazoa</taxon>
        <taxon>Chordata</taxon>
        <taxon>Craniata</taxon>
        <taxon>Vertebrata</taxon>
        <taxon>Euteleostomi</taxon>
        <taxon>Lepidosauria</taxon>
        <taxon>Squamata</taxon>
        <taxon>Bifurcata</taxon>
        <taxon>Unidentata</taxon>
        <taxon>Episquamata</taxon>
        <taxon>Toxicofera</taxon>
        <taxon>Iguania</taxon>
        <taxon>Dactyloidae</taxon>
        <taxon>Anolis</taxon>
    </lineage>
</organism>
<keyword evidence="4" id="KW-1185">Reference proteome</keyword>
<dbReference type="GeneID" id="103277660"/>
<dbReference type="InterPro" id="IPR031363">
    <property type="entry name" value="TMEM252"/>
</dbReference>
<dbReference type="Ensembl" id="ENSACAT00000030251.2">
    <property type="protein sequence ID" value="ENSACAP00000022833.2"/>
    <property type="gene ID" value="ENSACAG00000029180.2"/>
</dbReference>
<feature type="transmembrane region" description="Helical" evidence="2">
    <location>
        <begin position="42"/>
        <end position="65"/>
    </location>
</feature>
<dbReference type="InParanoid" id="R4GBY6"/>
<reference evidence="3" key="2">
    <citation type="submission" date="2025-08" db="UniProtKB">
        <authorList>
            <consortium name="Ensembl"/>
        </authorList>
    </citation>
    <scope>IDENTIFICATION</scope>
</reference>